<proteinExistence type="predicted"/>
<evidence type="ECO:0000259" key="2">
    <source>
        <dbReference type="Pfam" id="PF14285"/>
    </source>
</evidence>
<keyword evidence="1" id="KW-1133">Transmembrane helix</keyword>
<gene>
    <name evidence="3" type="ORF">GKE97_13760</name>
</gene>
<keyword evidence="1" id="KW-0472">Membrane</keyword>
<feature type="transmembrane region" description="Helical" evidence="1">
    <location>
        <begin position="65"/>
        <end position="83"/>
    </location>
</feature>
<sequence length="231" mass="26611">MKITDSDLYQSVPKAEDLWLSRLPSDEKIPEHTFSRRFERKMKRLIREQRRAPGTRKLMLAAKRIAAAMLIFTTLSFSVLMSVDAYREKFIETVTEVLYDLTHFSFFSTWNGNVKMGDIAFHYLPDGMVEIDRVYDQDNLSQTIYFEDTEGRQLHINLQMVTDKTAYDVIWDTELSDVTKTDISGNEAILVAKGEWSALMWLDDPFVLWAAGELPPAELTRIAEGISLSVK</sequence>
<protein>
    <submittedName>
        <fullName evidence="3">DUF4367 domain-containing protein</fullName>
    </submittedName>
</protein>
<evidence type="ECO:0000256" key="1">
    <source>
        <dbReference type="SAM" id="Phobius"/>
    </source>
</evidence>
<accession>A0A6I2R5V6</accession>
<dbReference type="Pfam" id="PF14285">
    <property type="entry name" value="DUF4367"/>
    <property type="match status" value="1"/>
</dbReference>
<dbReference type="InterPro" id="IPR025377">
    <property type="entry name" value="DUF4367"/>
</dbReference>
<organism evidence="3 4">
    <name type="scientific">Flavonifractor plautii</name>
    <name type="common">Fusobacterium plautii</name>
    <dbReference type="NCBI Taxonomy" id="292800"/>
    <lineage>
        <taxon>Bacteria</taxon>
        <taxon>Bacillati</taxon>
        <taxon>Bacillota</taxon>
        <taxon>Clostridia</taxon>
        <taxon>Eubacteriales</taxon>
        <taxon>Oscillospiraceae</taxon>
        <taxon>Flavonifractor</taxon>
    </lineage>
</organism>
<evidence type="ECO:0000313" key="4">
    <source>
        <dbReference type="Proteomes" id="UP000434475"/>
    </source>
</evidence>
<name>A0A6I2R5V6_FLAPL</name>
<evidence type="ECO:0000313" key="3">
    <source>
        <dbReference type="EMBL" id="MSB20576.1"/>
    </source>
</evidence>
<reference evidence="3 4" key="1">
    <citation type="journal article" date="2019" name="Nat. Med.">
        <title>A library of human gut bacterial isolates paired with longitudinal multiomics data enables mechanistic microbiome research.</title>
        <authorList>
            <person name="Poyet M."/>
            <person name="Groussin M."/>
            <person name="Gibbons S.M."/>
            <person name="Avila-Pacheco J."/>
            <person name="Jiang X."/>
            <person name="Kearney S.M."/>
            <person name="Perrotta A.R."/>
            <person name="Berdy B."/>
            <person name="Zhao S."/>
            <person name="Lieberman T.D."/>
            <person name="Swanson P.K."/>
            <person name="Smith M."/>
            <person name="Roesemann S."/>
            <person name="Alexander J.E."/>
            <person name="Rich S.A."/>
            <person name="Livny J."/>
            <person name="Vlamakis H."/>
            <person name="Clish C."/>
            <person name="Bullock K."/>
            <person name="Deik A."/>
            <person name="Scott J."/>
            <person name="Pierce K.A."/>
            <person name="Xavier R.J."/>
            <person name="Alm E.J."/>
        </authorList>
    </citation>
    <scope>NUCLEOTIDE SEQUENCE [LARGE SCALE GENOMIC DNA]</scope>
    <source>
        <strain evidence="3 4">BIOML-A2</strain>
    </source>
</reference>
<dbReference type="EMBL" id="WKPR01000014">
    <property type="protein sequence ID" value="MSB20576.1"/>
    <property type="molecule type" value="Genomic_DNA"/>
</dbReference>
<dbReference type="RefSeq" id="WP_172697758.1">
    <property type="nucleotide sequence ID" value="NZ_WKPR01000014.1"/>
</dbReference>
<dbReference type="AlphaFoldDB" id="A0A6I2R5V6"/>
<comment type="caution">
    <text evidence="3">The sequence shown here is derived from an EMBL/GenBank/DDBJ whole genome shotgun (WGS) entry which is preliminary data.</text>
</comment>
<keyword evidence="1" id="KW-0812">Transmembrane</keyword>
<feature type="domain" description="DUF4367" evidence="2">
    <location>
        <begin position="119"/>
        <end position="226"/>
    </location>
</feature>
<dbReference type="Proteomes" id="UP000434475">
    <property type="component" value="Unassembled WGS sequence"/>
</dbReference>